<dbReference type="PROSITE" id="PS51375">
    <property type="entry name" value="PPR"/>
    <property type="match status" value="6"/>
</dbReference>
<reference evidence="3 4" key="1">
    <citation type="journal article" date="2014" name="Agronomy (Basel)">
        <title>A Draft Genome Sequence for Ensete ventricosum, the Drought-Tolerant Tree Against Hunger.</title>
        <authorList>
            <person name="Harrison J."/>
            <person name="Moore K.A."/>
            <person name="Paszkiewicz K."/>
            <person name="Jones T."/>
            <person name="Grant M."/>
            <person name="Ambacheew D."/>
            <person name="Muzemil S."/>
            <person name="Studholme D.J."/>
        </authorList>
    </citation>
    <scope>NUCLEOTIDE SEQUENCE [LARGE SCALE GENOMIC DNA]</scope>
</reference>
<name>A0A426YQA1_ENSVE</name>
<dbReference type="Pfam" id="PF20431">
    <property type="entry name" value="E_motif"/>
    <property type="match status" value="1"/>
</dbReference>
<dbReference type="Pfam" id="PF01535">
    <property type="entry name" value="PPR"/>
    <property type="match status" value="11"/>
</dbReference>
<proteinExistence type="predicted"/>
<sequence>MIRGLRGFVLTTILPSRSLTSTAGHRRSKYLFQTPVANGSSIFSLSAHYPFDEMSETTILAFGALSFLKATFVEPDLVASVHCLSLKADALSDLAARTSLLTAYARAQDLGSALAIFDEAAVRDVIFWNAIISAYVLNCHYKSSFLLFQDMVESFGEFDSTTLLIMLTASSRMHHMNYGTTLHGTIIKRNFLMDGNLCNALIDMYAKCDDMSSSELVFEEMEVKDISSWNSMISGCTFNGFPERSVSYFREMRRSNVEADAVSLSSAVTACSLVEEAWGHGEAVHALAIRMGYEANTYSSLSNCLILFYFRCENVEAADAVFKGLANKSVISWNAMIGGLLDNGRYDEFLNHFWEMQSKKHKIQPDDTTLITIIPACRELNLLREGKSIHAFAIKKETELFNSSVENALLDMYLECGDLKSSFLLFRKMTNKDIISWNTMIFGFSNQNGSSKEEARALFCELLRRGPRCSVVTLLAILPCCTGAEDLRFGKSLHGCLIRYGLMISMSATNALMLMYINCGDLSASILVFERIVPVSDIVSWNTMIVGCVQNGYYKEALGMLTSMSSFRLPKPDSITFVSAVSACGNLGLLSYGQCLHGLALKSLVNFDVRVKNALLTMYFHCNDSKSAERLFELNGDRNLCSWNCMISGFAQNKEGDKSLKLFQNMEGIGPNEFSIVGVICACTQLGDLSHGKEVSGYVFRFCLQRNTFILSALVDMYSKCGRLDIAAQIFESCNENSIASWNSMISAYGFHGQGRRSIELFSRMHGLGVKATKSTFVAVLSACSHCGLVDEGWKCYRAMSEKFGIEPTAEHHVCMIEMLGRAGRLGEAFEFLKRLPVEAKPGVWGALLSACHDHGDLDIGKTVAGKLFCLEPENTGYYVTLSNLFAYCEMWNEAMRTRDMMILDRGLLKPPGCSAIDVLRG</sequence>
<feature type="repeat" description="PPR" evidence="2">
    <location>
        <begin position="738"/>
        <end position="772"/>
    </location>
</feature>
<feature type="repeat" description="PPR" evidence="2">
    <location>
        <begin position="329"/>
        <end position="363"/>
    </location>
</feature>
<dbReference type="PANTHER" id="PTHR24015:SF1991">
    <property type="entry name" value="OS01G0938000 PROTEIN"/>
    <property type="match status" value="1"/>
</dbReference>
<keyword evidence="1" id="KW-0677">Repeat</keyword>
<dbReference type="NCBIfam" id="TIGR00756">
    <property type="entry name" value="PPR"/>
    <property type="match status" value="4"/>
</dbReference>
<dbReference type="GO" id="GO:0009451">
    <property type="term" value="P:RNA modification"/>
    <property type="evidence" value="ECO:0007669"/>
    <property type="project" value="InterPro"/>
</dbReference>
<feature type="repeat" description="PPR" evidence="2">
    <location>
        <begin position="639"/>
        <end position="673"/>
    </location>
</feature>
<organism evidence="3 4">
    <name type="scientific">Ensete ventricosum</name>
    <name type="common">Abyssinian banana</name>
    <name type="synonym">Musa ensete</name>
    <dbReference type="NCBI Taxonomy" id="4639"/>
    <lineage>
        <taxon>Eukaryota</taxon>
        <taxon>Viridiplantae</taxon>
        <taxon>Streptophyta</taxon>
        <taxon>Embryophyta</taxon>
        <taxon>Tracheophyta</taxon>
        <taxon>Spermatophyta</taxon>
        <taxon>Magnoliopsida</taxon>
        <taxon>Liliopsida</taxon>
        <taxon>Zingiberales</taxon>
        <taxon>Musaceae</taxon>
        <taxon>Ensete</taxon>
    </lineage>
</organism>
<evidence type="ECO:0008006" key="5">
    <source>
        <dbReference type="Google" id="ProtNLM"/>
    </source>
</evidence>
<dbReference type="AlphaFoldDB" id="A0A426YQA1"/>
<accession>A0A426YQA1</accession>
<evidence type="ECO:0000256" key="2">
    <source>
        <dbReference type="PROSITE-ProRule" id="PRU00708"/>
    </source>
</evidence>
<feature type="repeat" description="PPR" evidence="2">
    <location>
        <begin position="537"/>
        <end position="571"/>
    </location>
</feature>
<evidence type="ECO:0000256" key="1">
    <source>
        <dbReference type="ARBA" id="ARBA00022737"/>
    </source>
</evidence>
<dbReference type="GO" id="GO:0003723">
    <property type="term" value="F:RNA binding"/>
    <property type="evidence" value="ECO:0007669"/>
    <property type="project" value="InterPro"/>
</dbReference>
<dbReference type="FunFam" id="1.25.40.10:FF:000640">
    <property type="entry name" value="Tetratricopeptide repeat (TPR)-like superfamily protein"/>
    <property type="match status" value="1"/>
</dbReference>
<dbReference type="InterPro" id="IPR046960">
    <property type="entry name" value="PPR_At4g14850-like_plant"/>
</dbReference>
<dbReference type="FunFam" id="1.25.40.10:FF:000073">
    <property type="entry name" value="Pentatricopeptide repeat-containing protein chloroplastic"/>
    <property type="match status" value="1"/>
</dbReference>
<gene>
    <name evidence="3" type="ORF">B296_00029390</name>
</gene>
<comment type="caution">
    <text evidence="3">The sequence shown here is derived from an EMBL/GenBank/DDBJ whole genome shotgun (WGS) entry which is preliminary data.</text>
</comment>
<dbReference type="EMBL" id="AMZH03010875">
    <property type="protein sequence ID" value="RRT53907.1"/>
    <property type="molecule type" value="Genomic_DNA"/>
</dbReference>
<dbReference type="Proteomes" id="UP000287651">
    <property type="component" value="Unassembled WGS sequence"/>
</dbReference>
<protein>
    <recommendedName>
        <fullName evidence="5">Pentacotripeptide-repeat region of PRORP domain-containing protein</fullName>
    </recommendedName>
</protein>
<dbReference type="InterPro" id="IPR046848">
    <property type="entry name" value="E_motif"/>
</dbReference>
<dbReference type="PANTHER" id="PTHR24015">
    <property type="entry name" value="OS07G0578800 PROTEIN-RELATED"/>
    <property type="match status" value="1"/>
</dbReference>
<feature type="repeat" description="PPR" evidence="2">
    <location>
        <begin position="225"/>
        <end position="259"/>
    </location>
</feature>
<dbReference type="InterPro" id="IPR002885">
    <property type="entry name" value="PPR_rpt"/>
</dbReference>
<dbReference type="FunFam" id="1.25.40.10:FF:000975">
    <property type="entry name" value="Pentatricopeptide repeat-containing protein"/>
    <property type="match status" value="1"/>
</dbReference>
<dbReference type="Gene3D" id="1.25.40.10">
    <property type="entry name" value="Tetratricopeptide repeat domain"/>
    <property type="match status" value="6"/>
</dbReference>
<dbReference type="InterPro" id="IPR011990">
    <property type="entry name" value="TPR-like_helical_dom_sf"/>
</dbReference>
<feature type="repeat" description="PPR" evidence="2">
    <location>
        <begin position="433"/>
        <end position="469"/>
    </location>
</feature>
<evidence type="ECO:0000313" key="4">
    <source>
        <dbReference type="Proteomes" id="UP000287651"/>
    </source>
</evidence>
<evidence type="ECO:0000313" key="3">
    <source>
        <dbReference type="EMBL" id="RRT53907.1"/>
    </source>
</evidence>